<keyword evidence="1" id="KW-1133">Transmembrane helix</keyword>
<dbReference type="EMBL" id="CM018035">
    <property type="protein sequence ID" value="KAA8541505.1"/>
    <property type="molecule type" value="Genomic_DNA"/>
</dbReference>
<evidence type="ECO:0000256" key="1">
    <source>
        <dbReference type="SAM" id="Phobius"/>
    </source>
</evidence>
<dbReference type="OrthoDB" id="1900575at2759"/>
<accession>A0A5J5BEC1</accession>
<keyword evidence="3" id="KW-1185">Reference proteome</keyword>
<dbReference type="PANTHER" id="PTHR36006:SF2">
    <property type="entry name" value="OS06G0704200 PROTEIN"/>
    <property type="match status" value="1"/>
</dbReference>
<sequence>MLLLYGAPSTPYNRFLVCPQQRQVLIGVNSIPMLNIGGKKRSWPTRAIARGSSPATSGLVAAAAAAAAAAMILLVAGANAIESRNQQPETLSNIPRVLSGECVPNQDCKTARIQRPKSRKAESCTIKCVTTCIRGGDGSPGEGPLNIRRCLYGGLVVKAVESPLSIVVMASRFSQFAITMASRTGSTTTSITLLLANRGDKRKWV</sequence>
<feature type="transmembrane region" description="Helical" evidence="1">
    <location>
        <begin position="59"/>
        <end position="81"/>
    </location>
</feature>
<proteinExistence type="predicted"/>
<name>A0A5J5BEC1_9ASTE</name>
<evidence type="ECO:0000313" key="2">
    <source>
        <dbReference type="EMBL" id="KAA8541505.1"/>
    </source>
</evidence>
<dbReference type="PANTHER" id="PTHR36006">
    <property type="entry name" value="BNAC02G25390D PROTEIN"/>
    <property type="match status" value="1"/>
</dbReference>
<gene>
    <name evidence="2" type="ORF">F0562_022657</name>
</gene>
<protein>
    <submittedName>
        <fullName evidence="2">Uncharacterized protein</fullName>
    </submittedName>
</protein>
<keyword evidence="1" id="KW-0812">Transmembrane</keyword>
<dbReference type="Proteomes" id="UP000325577">
    <property type="component" value="Linkage Group LG12"/>
</dbReference>
<reference evidence="2 3" key="1">
    <citation type="submission" date="2019-09" db="EMBL/GenBank/DDBJ databases">
        <title>A chromosome-level genome assembly of the Chinese tupelo Nyssa sinensis.</title>
        <authorList>
            <person name="Yang X."/>
            <person name="Kang M."/>
            <person name="Yang Y."/>
            <person name="Xiong H."/>
            <person name="Wang M."/>
            <person name="Zhang Z."/>
            <person name="Wang Z."/>
            <person name="Wu H."/>
            <person name="Ma T."/>
            <person name="Liu J."/>
            <person name="Xi Z."/>
        </authorList>
    </citation>
    <scope>NUCLEOTIDE SEQUENCE [LARGE SCALE GENOMIC DNA]</scope>
    <source>
        <strain evidence="2">J267</strain>
        <tissue evidence="2">Leaf</tissue>
    </source>
</reference>
<evidence type="ECO:0000313" key="3">
    <source>
        <dbReference type="Proteomes" id="UP000325577"/>
    </source>
</evidence>
<dbReference type="AlphaFoldDB" id="A0A5J5BEC1"/>
<keyword evidence="1" id="KW-0472">Membrane</keyword>
<organism evidence="2 3">
    <name type="scientific">Nyssa sinensis</name>
    <dbReference type="NCBI Taxonomy" id="561372"/>
    <lineage>
        <taxon>Eukaryota</taxon>
        <taxon>Viridiplantae</taxon>
        <taxon>Streptophyta</taxon>
        <taxon>Embryophyta</taxon>
        <taxon>Tracheophyta</taxon>
        <taxon>Spermatophyta</taxon>
        <taxon>Magnoliopsida</taxon>
        <taxon>eudicotyledons</taxon>
        <taxon>Gunneridae</taxon>
        <taxon>Pentapetalae</taxon>
        <taxon>asterids</taxon>
        <taxon>Cornales</taxon>
        <taxon>Nyssaceae</taxon>
        <taxon>Nyssa</taxon>
    </lineage>
</organism>